<dbReference type="PROSITE" id="PS00018">
    <property type="entry name" value="EF_HAND_1"/>
    <property type="match status" value="1"/>
</dbReference>
<evidence type="ECO:0000256" key="1">
    <source>
        <dbReference type="SAM" id="SignalP"/>
    </source>
</evidence>
<protein>
    <recommendedName>
        <fullName evidence="4">PEP-CTERM protein-sorting domain-containing protein</fullName>
    </recommendedName>
</protein>
<gene>
    <name evidence="2" type="ORF">Pr1d_37340</name>
</gene>
<dbReference type="AlphaFoldDB" id="A0A5B9QFH9"/>
<dbReference type="KEGG" id="bgok:Pr1d_37340"/>
<dbReference type="RefSeq" id="WP_148074763.1">
    <property type="nucleotide sequence ID" value="NZ_CP042913.1"/>
</dbReference>
<feature type="signal peptide" evidence="1">
    <location>
        <begin position="1"/>
        <end position="23"/>
    </location>
</feature>
<keyword evidence="1" id="KW-0732">Signal</keyword>
<proteinExistence type="predicted"/>
<dbReference type="OrthoDB" id="272731at2"/>
<accession>A0A5B9QFH9</accession>
<reference evidence="2 3" key="1">
    <citation type="submission" date="2019-08" db="EMBL/GenBank/DDBJ databases">
        <title>Deep-cultivation of Planctomycetes and their phenomic and genomic characterization uncovers novel biology.</title>
        <authorList>
            <person name="Wiegand S."/>
            <person name="Jogler M."/>
            <person name="Boedeker C."/>
            <person name="Pinto D."/>
            <person name="Vollmers J."/>
            <person name="Rivas-Marin E."/>
            <person name="Kohn T."/>
            <person name="Peeters S.H."/>
            <person name="Heuer A."/>
            <person name="Rast P."/>
            <person name="Oberbeckmann S."/>
            <person name="Bunk B."/>
            <person name="Jeske O."/>
            <person name="Meyerdierks A."/>
            <person name="Storesund J.E."/>
            <person name="Kallscheuer N."/>
            <person name="Luecker S."/>
            <person name="Lage O.M."/>
            <person name="Pohl T."/>
            <person name="Merkel B.J."/>
            <person name="Hornburger P."/>
            <person name="Mueller R.-W."/>
            <person name="Bruemmer F."/>
            <person name="Labrenz M."/>
            <person name="Spormann A.M."/>
            <person name="Op den Camp H."/>
            <person name="Overmann J."/>
            <person name="Amann R."/>
            <person name="Jetten M.S.M."/>
            <person name="Mascher T."/>
            <person name="Medema M.H."/>
            <person name="Devos D.P."/>
            <person name="Kaster A.-K."/>
            <person name="Ovreas L."/>
            <person name="Rohde M."/>
            <person name="Galperin M.Y."/>
            <person name="Jogler C."/>
        </authorList>
    </citation>
    <scope>NUCLEOTIDE SEQUENCE [LARGE SCALE GENOMIC DNA]</scope>
    <source>
        <strain evidence="2 3">Pr1d</strain>
    </source>
</reference>
<organism evidence="2 3">
    <name type="scientific">Bythopirellula goksoeyrii</name>
    <dbReference type="NCBI Taxonomy" id="1400387"/>
    <lineage>
        <taxon>Bacteria</taxon>
        <taxon>Pseudomonadati</taxon>
        <taxon>Planctomycetota</taxon>
        <taxon>Planctomycetia</taxon>
        <taxon>Pirellulales</taxon>
        <taxon>Lacipirellulaceae</taxon>
        <taxon>Bythopirellula</taxon>
    </lineage>
</organism>
<dbReference type="InterPro" id="IPR018247">
    <property type="entry name" value="EF_Hand_1_Ca_BS"/>
</dbReference>
<sequence precursor="true">MKHTLIILMVGCAVWATSNLVHAQVTVGVDMGEEWLGYMNVSELPANGGAFLWGSAWGTADLVAEFSTSPSTLTLSPNTIDDPNEYWYQCTGSGSAPNCGSPGALGNKIMEANMYVEKTDTLAGQVVTFEGNVLSNSLSDLFGDYLTKIFIKDFAPDYSSFNVTEEIIDVGDTGAFSISLFTDPGLGRHVQYGFATTGPNVWVTDAPALGTVVVEAFGTPPGTAGDFDDDGDVDGNDFLVWQRDTAVGSLTDWQDNYGFTPPPVSAVVGVPEPSSCVLALLVAVGATSLRRQHRGYC</sequence>
<name>A0A5B9QFH9_9BACT</name>
<keyword evidence="3" id="KW-1185">Reference proteome</keyword>
<evidence type="ECO:0000313" key="2">
    <source>
        <dbReference type="EMBL" id="QEG36420.1"/>
    </source>
</evidence>
<dbReference type="Proteomes" id="UP000323917">
    <property type="component" value="Chromosome"/>
</dbReference>
<dbReference type="EMBL" id="CP042913">
    <property type="protein sequence ID" value="QEG36420.1"/>
    <property type="molecule type" value="Genomic_DNA"/>
</dbReference>
<evidence type="ECO:0000313" key="3">
    <source>
        <dbReference type="Proteomes" id="UP000323917"/>
    </source>
</evidence>
<feature type="chain" id="PRO_5022723510" description="PEP-CTERM protein-sorting domain-containing protein" evidence="1">
    <location>
        <begin position="24"/>
        <end position="297"/>
    </location>
</feature>
<evidence type="ECO:0008006" key="4">
    <source>
        <dbReference type="Google" id="ProtNLM"/>
    </source>
</evidence>